<keyword evidence="3" id="KW-0503">Monooxygenase</keyword>
<comment type="caution">
    <text evidence="3">The sequence shown here is derived from an EMBL/GenBank/DDBJ whole genome shotgun (WGS) entry which is preliminary data.</text>
</comment>
<dbReference type="PANTHER" id="PTHR43329">
    <property type="entry name" value="EPOXIDE HYDROLASE"/>
    <property type="match status" value="1"/>
</dbReference>
<dbReference type="Gene3D" id="3.40.50.1820">
    <property type="entry name" value="alpha/beta hydrolase"/>
    <property type="match status" value="1"/>
</dbReference>
<feature type="domain" description="AB hydrolase-1" evidence="2">
    <location>
        <begin position="148"/>
        <end position="385"/>
    </location>
</feature>
<dbReference type="PRINTS" id="PR00412">
    <property type="entry name" value="EPOXHYDRLASE"/>
</dbReference>
<evidence type="ECO:0000313" key="3">
    <source>
        <dbReference type="EMBL" id="MBB5060397.1"/>
    </source>
</evidence>
<dbReference type="Proteomes" id="UP000540989">
    <property type="component" value="Unassembled WGS sequence"/>
</dbReference>
<dbReference type="GO" id="GO:0016787">
    <property type="term" value="F:hydrolase activity"/>
    <property type="evidence" value="ECO:0007669"/>
    <property type="project" value="UniProtKB-KW"/>
</dbReference>
<accession>A0A7W7ZI92</accession>
<evidence type="ECO:0000256" key="1">
    <source>
        <dbReference type="ARBA" id="ARBA00022801"/>
    </source>
</evidence>
<dbReference type="Pfam" id="PF00561">
    <property type="entry name" value="Abhydrolase_1"/>
    <property type="match status" value="1"/>
</dbReference>
<keyword evidence="4" id="KW-1185">Reference proteome</keyword>
<name>A0A7W7ZI92_9BACT</name>
<dbReference type="InterPro" id="IPR029058">
    <property type="entry name" value="AB_hydrolase_fold"/>
</dbReference>
<evidence type="ECO:0000313" key="4">
    <source>
        <dbReference type="Proteomes" id="UP000540989"/>
    </source>
</evidence>
<sequence>MPDIAFYNMWRTETPGDRAALLARMKDESPALASKAGFVAMTVLECAEDGRVLVEGRWQSKEAFDTAIAADPEAQKSRASLAQFGSPEPGLFTEVFRVPPTSDVLNGHAGSESSVASAGGALLAPGIEEGTAEVNGQKIRFLRAGTGPALVLVHGYPESSLTWRKIMPELAKKFTVIAPDTRGTGQSSLADGFSLEEVADDIYELVKTLGFEEVSLIGQDFGVQIVSAYAAKHRDAVAALVVIESPLSGFGLENLFASFWHFGFLASPFAELLVTGKEKEFFSEFAFGDFVYRKEAFTQADIDRYIAEQIRPGRLKAGFAYYRALLAGKDFFSKTVAPPWTFPVLAIDGDNSVNGLTAKSFEQVAPTLRSVIVADCGHFVQEEQPGFLVETLLDFLPME</sequence>
<reference evidence="3 4" key="1">
    <citation type="submission" date="2020-08" db="EMBL/GenBank/DDBJ databases">
        <title>Genomic Encyclopedia of Type Strains, Phase IV (KMG-V): Genome sequencing to study the core and pangenomes of soil and plant-associated prokaryotes.</title>
        <authorList>
            <person name="Whitman W."/>
        </authorList>
    </citation>
    <scope>NUCLEOTIDE SEQUENCE [LARGE SCALE GENOMIC DNA]</scope>
    <source>
        <strain evidence="3 4">M8UP14</strain>
    </source>
</reference>
<proteinExistence type="predicted"/>
<evidence type="ECO:0000259" key="2">
    <source>
        <dbReference type="Pfam" id="PF00561"/>
    </source>
</evidence>
<dbReference type="GO" id="GO:0004497">
    <property type="term" value="F:monooxygenase activity"/>
    <property type="evidence" value="ECO:0007669"/>
    <property type="project" value="UniProtKB-KW"/>
</dbReference>
<dbReference type="SUPFAM" id="SSF53474">
    <property type="entry name" value="alpha/beta-Hydrolases"/>
    <property type="match status" value="1"/>
</dbReference>
<dbReference type="EMBL" id="JACHIP010000013">
    <property type="protein sequence ID" value="MBB5060397.1"/>
    <property type="molecule type" value="Genomic_DNA"/>
</dbReference>
<protein>
    <submittedName>
        <fullName evidence="3">Pimeloyl-ACP methyl ester carboxylesterase/heme-degrading monooxygenase HmoA</fullName>
    </submittedName>
</protein>
<dbReference type="RefSeq" id="WP_184222679.1">
    <property type="nucleotide sequence ID" value="NZ_JACHIP010000013.1"/>
</dbReference>
<keyword evidence="3" id="KW-0560">Oxidoreductase</keyword>
<keyword evidence="1" id="KW-0378">Hydrolase</keyword>
<dbReference type="AlphaFoldDB" id="A0A7W7ZI92"/>
<dbReference type="InterPro" id="IPR011008">
    <property type="entry name" value="Dimeric_a/b-barrel"/>
</dbReference>
<dbReference type="InterPro" id="IPR000639">
    <property type="entry name" value="Epox_hydrolase-like"/>
</dbReference>
<dbReference type="SUPFAM" id="SSF54909">
    <property type="entry name" value="Dimeric alpha+beta barrel"/>
    <property type="match status" value="1"/>
</dbReference>
<organism evidence="3 4">
    <name type="scientific">Granulicella aggregans</name>
    <dbReference type="NCBI Taxonomy" id="474949"/>
    <lineage>
        <taxon>Bacteria</taxon>
        <taxon>Pseudomonadati</taxon>
        <taxon>Acidobacteriota</taxon>
        <taxon>Terriglobia</taxon>
        <taxon>Terriglobales</taxon>
        <taxon>Acidobacteriaceae</taxon>
        <taxon>Granulicella</taxon>
    </lineage>
</organism>
<gene>
    <name evidence="3" type="ORF">HDF16_005133</name>
</gene>
<dbReference type="Gene3D" id="3.30.70.100">
    <property type="match status" value="1"/>
</dbReference>
<dbReference type="InterPro" id="IPR000073">
    <property type="entry name" value="AB_hydrolase_1"/>
</dbReference>